<accession>A0ABY8SSR5</accession>
<keyword evidence="4" id="KW-1185">Reference proteome</keyword>
<evidence type="ECO:0000256" key="1">
    <source>
        <dbReference type="SAM" id="Coils"/>
    </source>
</evidence>
<feature type="signal peptide" evidence="2">
    <location>
        <begin position="1"/>
        <end position="21"/>
    </location>
</feature>
<dbReference type="Pfam" id="PF10973">
    <property type="entry name" value="DUF2799"/>
    <property type="match status" value="1"/>
</dbReference>
<gene>
    <name evidence="3" type="ORF">QMY55_02780</name>
</gene>
<organism evidence="3 4">
    <name type="scientific">Comamonas resistens</name>
    <dbReference type="NCBI Taxonomy" id="3046670"/>
    <lineage>
        <taxon>Bacteria</taxon>
        <taxon>Pseudomonadati</taxon>
        <taxon>Pseudomonadota</taxon>
        <taxon>Betaproteobacteria</taxon>
        <taxon>Burkholderiales</taxon>
        <taxon>Comamonadaceae</taxon>
        <taxon>Comamonas</taxon>
    </lineage>
</organism>
<dbReference type="Proteomes" id="UP001240697">
    <property type="component" value="Chromosome"/>
</dbReference>
<name>A0ABY8SSR5_9BURK</name>
<keyword evidence="1" id="KW-0175">Coiled coil</keyword>
<feature type="chain" id="PRO_5047116583" evidence="2">
    <location>
        <begin position="22"/>
        <end position="184"/>
    </location>
</feature>
<evidence type="ECO:0000256" key="2">
    <source>
        <dbReference type="SAM" id="SignalP"/>
    </source>
</evidence>
<dbReference type="Gene3D" id="1.20.120.1490">
    <property type="match status" value="1"/>
</dbReference>
<protein>
    <submittedName>
        <fullName evidence="3">DUF2799 domain-containing protein</fullName>
    </submittedName>
</protein>
<dbReference type="RefSeq" id="WP_283487181.1">
    <property type="nucleotide sequence ID" value="NZ_CP125947.1"/>
</dbReference>
<evidence type="ECO:0000313" key="3">
    <source>
        <dbReference type="EMBL" id="WHS66088.1"/>
    </source>
</evidence>
<sequence length="184" mass="20667">MRVEKQTAFRFAWLVAVVSLAAGCSTMDADECRVANWSGLGYADASKGKDVSMAGDRAQACSEHGYRMDMAAYQRGWNEGLKEFCTFPGGQAFGDRGGNYKPGYCPPGAESQFLASYLPAYKRYQYQQRIDGLQRDINRKNSEIIRLQSRKDGSDEGKISRLKGEVSALNNQLQSERMRQFMDR</sequence>
<dbReference type="EMBL" id="CP125947">
    <property type="protein sequence ID" value="WHS66088.1"/>
    <property type="molecule type" value="Genomic_DNA"/>
</dbReference>
<feature type="coiled-coil region" evidence="1">
    <location>
        <begin position="123"/>
        <end position="179"/>
    </location>
</feature>
<evidence type="ECO:0000313" key="4">
    <source>
        <dbReference type="Proteomes" id="UP001240697"/>
    </source>
</evidence>
<dbReference type="InterPro" id="IPR021242">
    <property type="entry name" value="DUF2799"/>
</dbReference>
<dbReference type="PROSITE" id="PS51257">
    <property type="entry name" value="PROKAR_LIPOPROTEIN"/>
    <property type="match status" value="1"/>
</dbReference>
<keyword evidence="2" id="KW-0732">Signal</keyword>
<proteinExistence type="predicted"/>
<reference evidence="3 4" key="1">
    <citation type="submission" date="2023-05" db="EMBL/GenBank/DDBJ databases">
        <authorList>
            <person name="Yin Y."/>
            <person name="Lu Z."/>
        </authorList>
    </citation>
    <scope>NUCLEOTIDE SEQUENCE [LARGE SCALE GENOMIC DNA]</scope>
    <source>
        <strain evidence="3 4">ZM22</strain>
    </source>
</reference>